<feature type="transmembrane region" description="Helical" evidence="8">
    <location>
        <begin position="393"/>
        <end position="411"/>
    </location>
</feature>
<evidence type="ECO:0000256" key="4">
    <source>
        <dbReference type="ARBA" id="ARBA00022475"/>
    </source>
</evidence>
<dbReference type="SUPFAM" id="SSF103473">
    <property type="entry name" value="MFS general substrate transporter"/>
    <property type="match status" value="1"/>
</dbReference>
<dbReference type="InterPro" id="IPR036259">
    <property type="entry name" value="MFS_trans_sf"/>
</dbReference>
<dbReference type="Gene3D" id="1.20.1250.20">
    <property type="entry name" value="MFS general substrate transporter like domains"/>
    <property type="match status" value="2"/>
</dbReference>
<evidence type="ECO:0000256" key="7">
    <source>
        <dbReference type="ARBA" id="ARBA00023136"/>
    </source>
</evidence>
<dbReference type="PROSITE" id="PS50850">
    <property type="entry name" value="MFS"/>
    <property type="match status" value="1"/>
</dbReference>
<name>A0ABU5QEF0_9BACT</name>
<evidence type="ECO:0000313" key="10">
    <source>
        <dbReference type="EMBL" id="MEA5141229.1"/>
    </source>
</evidence>
<dbReference type="Proteomes" id="UP001302949">
    <property type="component" value="Unassembled WGS sequence"/>
</dbReference>
<keyword evidence="6 8" id="KW-1133">Transmembrane helix</keyword>
<feature type="transmembrane region" description="Helical" evidence="8">
    <location>
        <begin position="192"/>
        <end position="210"/>
    </location>
</feature>
<evidence type="ECO:0000256" key="6">
    <source>
        <dbReference type="ARBA" id="ARBA00022989"/>
    </source>
</evidence>
<feature type="transmembrane region" description="Helical" evidence="8">
    <location>
        <begin position="365"/>
        <end position="381"/>
    </location>
</feature>
<evidence type="ECO:0000256" key="3">
    <source>
        <dbReference type="ARBA" id="ARBA00009120"/>
    </source>
</evidence>
<dbReference type="CDD" id="cd17394">
    <property type="entry name" value="MFS_FucP_like"/>
    <property type="match status" value="1"/>
</dbReference>
<evidence type="ECO:0000256" key="5">
    <source>
        <dbReference type="ARBA" id="ARBA00022692"/>
    </source>
</evidence>
<organism evidence="10 11">
    <name type="scientific">Arcicella rigui</name>
    <dbReference type="NCBI Taxonomy" id="797020"/>
    <lineage>
        <taxon>Bacteria</taxon>
        <taxon>Pseudomonadati</taxon>
        <taxon>Bacteroidota</taxon>
        <taxon>Cytophagia</taxon>
        <taxon>Cytophagales</taxon>
        <taxon>Flectobacillaceae</taxon>
        <taxon>Arcicella</taxon>
    </lineage>
</organism>
<keyword evidence="4" id="KW-1003">Cell membrane</keyword>
<dbReference type="EMBL" id="JAYFUM010000025">
    <property type="protein sequence ID" value="MEA5141229.1"/>
    <property type="molecule type" value="Genomic_DNA"/>
</dbReference>
<dbReference type="InterPro" id="IPR011701">
    <property type="entry name" value="MFS"/>
</dbReference>
<feature type="transmembrane region" description="Helical" evidence="8">
    <location>
        <begin position="101"/>
        <end position="118"/>
    </location>
</feature>
<evidence type="ECO:0000256" key="2">
    <source>
        <dbReference type="ARBA" id="ARBA00004429"/>
    </source>
</evidence>
<dbReference type="Pfam" id="PF07690">
    <property type="entry name" value="MFS_1"/>
    <property type="match status" value="1"/>
</dbReference>
<dbReference type="PANTHER" id="PTHR43702:SF12">
    <property type="entry name" value="N-ACETYL GLUCOSAMINE TRANSPORTER NAGP"/>
    <property type="match status" value="1"/>
</dbReference>
<accession>A0ABU5QEF0</accession>
<protein>
    <submittedName>
        <fullName evidence="10">Sugar MFS transporter</fullName>
    </submittedName>
</protein>
<comment type="subcellular location">
    <subcellularLocation>
        <location evidence="2">Cell inner membrane</location>
        <topology evidence="2">Multi-pass membrane protein</topology>
    </subcellularLocation>
</comment>
<evidence type="ECO:0000259" key="9">
    <source>
        <dbReference type="PROSITE" id="PS50850"/>
    </source>
</evidence>
<feature type="transmembrane region" description="Helical" evidence="8">
    <location>
        <begin position="139"/>
        <end position="162"/>
    </location>
</feature>
<dbReference type="InterPro" id="IPR050375">
    <property type="entry name" value="MFS_TsgA-like"/>
</dbReference>
<sequence>MTNKSKSFFSPIVIIGILFFIFGFITWLNGTLIPFLKIACELEYAQALLVTFAFYIAYVFLAIPSSMILKKVGFKNGMAWGLVIMAIGAIIFVPAAQSRSFVLFLTGLFIQGAGISLLQTASNPYISILGPIESAAQRISIMGVCNKIAGALSPLILGAIILEGASDIETQLKTSLAAEKETLLNELAGRVIVPYIIMAIALLGLAFLIYKSSLPEIDTSKEENDSKQENSEKSVLQHANLVFGILAIFCCVGVEVIAGDTIGQYGSSLGISLDVSKNFTSLTLVAMLVGYFIGIVAIPKYISQNKALMGCGIVGAIFTLGIIFTSGFTSVAFVAMLGLANALMWPAIFPLAIKGLGKKTEFGSALLIMGIGGGAILPYFYGKMAESLGVQEAYLILIPCYLYILFFATIGHKKQSW</sequence>
<feature type="transmembrane region" description="Helical" evidence="8">
    <location>
        <begin position="331"/>
        <end position="353"/>
    </location>
</feature>
<feature type="transmembrane region" description="Helical" evidence="8">
    <location>
        <begin position="279"/>
        <end position="298"/>
    </location>
</feature>
<dbReference type="InterPro" id="IPR005964">
    <property type="entry name" value="Glc/Gal_transptr_bac"/>
</dbReference>
<feature type="domain" description="Major facilitator superfamily (MFS) profile" evidence="9">
    <location>
        <begin position="1"/>
        <end position="216"/>
    </location>
</feature>
<feature type="transmembrane region" description="Helical" evidence="8">
    <location>
        <begin position="241"/>
        <end position="259"/>
    </location>
</feature>
<feature type="transmembrane region" description="Helical" evidence="8">
    <location>
        <begin position="77"/>
        <end position="95"/>
    </location>
</feature>
<keyword evidence="5 8" id="KW-0812">Transmembrane</keyword>
<dbReference type="RefSeq" id="WP_323298385.1">
    <property type="nucleotide sequence ID" value="NZ_JAYFUM010000025.1"/>
</dbReference>
<evidence type="ECO:0000256" key="1">
    <source>
        <dbReference type="ARBA" id="ARBA00003321"/>
    </source>
</evidence>
<keyword evidence="11" id="KW-1185">Reference proteome</keyword>
<feature type="transmembrane region" description="Helical" evidence="8">
    <location>
        <begin position="44"/>
        <end position="65"/>
    </location>
</feature>
<dbReference type="PANTHER" id="PTHR43702">
    <property type="entry name" value="L-FUCOSE-PROTON SYMPORTER"/>
    <property type="match status" value="1"/>
</dbReference>
<dbReference type="NCBIfam" id="TIGR01272">
    <property type="entry name" value="gluP"/>
    <property type="match status" value="1"/>
</dbReference>
<feature type="transmembrane region" description="Helical" evidence="8">
    <location>
        <begin position="307"/>
        <end position="325"/>
    </location>
</feature>
<feature type="transmembrane region" description="Helical" evidence="8">
    <location>
        <begin position="12"/>
        <end position="32"/>
    </location>
</feature>
<dbReference type="InterPro" id="IPR020846">
    <property type="entry name" value="MFS_dom"/>
</dbReference>
<comment type="function">
    <text evidence="1">Intake of glucose and galactose.</text>
</comment>
<comment type="caution">
    <text evidence="10">The sequence shown here is derived from an EMBL/GenBank/DDBJ whole genome shotgun (WGS) entry which is preliminary data.</text>
</comment>
<evidence type="ECO:0000256" key="8">
    <source>
        <dbReference type="SAM" id="Phobius"/>
    </source>
</evidence>
<evidence type="ECO:0000313" key="11">
    <source>
        <dbReference type="Proteomes" id="UP001302949"/>
    </source>
</evidence>
<gene>
    <name evidence="10" type="ORF">VB248_18900</name>
</gene>
<comment type="similarity">
    <text evidence="3">Belongs to the major facilitator superfamily. FHS transporter (TC 2.A.1.7) family.</text>
</comment>
<reference evidence="10 11" key="1">
    <citation type="submission" date="2023-12" db="EMBL/GenBank/DDBJ databases">
        <title>Novel species of the genus Arcicella isolated from rivers.</title>
        <authorList>
            <person name="Lu H."/>
        </authorList>
    </citation>
    <scope>NUCLEOTIDE SEQUENCE [LARGE SCALE GENOMIC DNA]</scope>
    <source>
        <strain evidence="10 11">KCTC 23307</strain>
    </source>
</reference>
<proteinExistence type="inferred from homology"/>
<keyword evidence="7 8" id="KW-0472">Membrane</keyword>